<dbReference type="InterPro" id="IPR017907">
    <property type="entry name" value="Znf_RING_CS"/>
</dbReference>
<evidence type="ECO:0000256" key="3">
    <source>
        <dbReference type="ARBA" id="ARBA00022833"/>
    </source>
</evidence>
<dbReference type="InterPro" id="IPR001841">
    <property type="entry name" value="Znf_RING"/>
</dbReference>
<feature type="domain" description="B box-type" evidence="7">
    <location>
        <begin position="96"/>
        <end position="146"/>
    </location>
</feature>
<dbReference type="SUPFAM" id="SSF57850">
    <property type="entry name" value="RING/U-box"/>
    <property type="match status" value="1"/>
</dbReference>
<keyword evidence="3" id="KW-0862">Zinc</keyword>
<evidence type="ECO:0000256" key="4">
    <source>
        <dbReference type="PROSITE-ProRule" id="PRU00024"/>
    </source>
</evidence>
<evidence type="ECO:0000259" key="6">
    <source>
        <dbReference type="PROSITE" id="PS50089"/>
    </source>
</evidence>
<evidence type="ECO:0000256" key="2">
    <source>
        <dbReference type="ARBA" id="ARBA00022771"/>
    </source>
</evidence>
<dbReference type="PANTHER" id="PTHR25462">
    <property type="entry name" value="BONUS, ISOFORM C-RELATED"/>
    <property type="match status" value="1"/>
</dbReference>
<dbReference type="Gene3D" id="2.120.10.30">
    <property type="entry name" value="TolB, C-terminal domain"/>
    <property type="match status" value="1"/>
</dbReference>
<dbReference type="Gene3D" id="3.30.160.60">
    <property type="entry name" value="Classic Zinc Finger"/>
    <property type="match status" value="1"/>
</dbReference>
<gene>
    <name evidence="8" type="ORF">CHS0354_010715</name>
</gene>
<dbReference type="InterPro" id="IPR013083">
    <property type="entry name" value="Znf_RING/FYVE/PHD"/>
</dbReference>
<dbReference type="InterPro" id="IPR011042">
    <property type="entry name" value="6-blade_b-propeller_TolB-like"/>
</dbReference>
<comment type="caution">
    <text evidence="8">The sequence shown here is derived from an EMBL/GenBank/DDBJ whole genome shotgun (WGS) entry which is preliminary data.</text>
</comment>
<keyword evidence="9" id="KW-1185">Reference proteome</keyword>
<keyword evidence="1" id="KW-0479">Metal-binding</keyword>
<dbReference type="GO" id="GO:0008270">
    <property type="term" value="F:zinc ion binding"/>
    <property type="evidence" value="ECO:0007669"/>
    <property type="project" value="UniProtKB-KW"/>
</dbReference>
<feature type="coiled-coil region" evidence="5">
    <location>
        <begin position="233"/>
        <end position="260"/>
    </location>
</feature>
<organism evidence="8 9">
    <name type="scientific">Potamilus streckersoni</name>
    <dbReference type="NCBI Taxonomy" id="2493646"/>
    <lineage>
        <taxon>Eukaryota</taxon>
        <taxon>Metazoa</taxon>
        <taxon>Spiralia</taxon>
        <taxon>Lophotrochozoa</taxon>
        <taxon>Mollusca</taxon>
        <taxon>Bivalvia</taxon>
        <taxon>Autobranchia</taxon>
        <taxon>Heteroconchia</taxon>
        <taxon>Palaeoheterodonta</taxon>
        <taxon>Unionida</taxon>
        <taxon>Unionoidea</taxon>
        <taxon>Unionidae</taxon>
        <taxon>Ambleminae</taxon>
        <taxon>Lampsilini</taxon>
        <taxon>Potamilus</taxon>
    </lineage>
</organism>
<dbReference type="EMBL" id="JAEAOA010000673">
    <property type="protein sequence ID" value="KAK3596180.1"/>
    <property type="molecule type" value="Genomic_DNA"/>
</dbReference>
<evidence type="ECO:0000256" key="1">
    <source>
        <dbReference type="ARBA" id="ARBA00022723"/>
    </source>
</evidence>
<dbReference type="Gene3D" id="3.30.40.10">
    <property type="entry name" value="Zinc/RING finger domain, C3HC4 (zinc finger)"/>
    <property type="match status" value="1"/>
</dbReference>
<keyword evidence="5" id="KW-0175">Coiled coil</keyword>
<sequence>MATRSENTLSADGANCCPICLDAFIMPRQLKCMHAFCEKCLDDYLSTIAGDKGGTVNEFMCPICRTVSILHKRGKPVGEWASLFPRSAISITAEVKVERYCDTCRYEDEFNKADGFCAVCKENLCEACSKVHRRSKLTRDHNLIIIEELTSTTENRMKFAEGFGCTDHQEKQIEYYCQIHDVVSCNDCFFVNHRSCENVKRLSVDLPCLMTELKPEKITEKMKKMEKHIQTFLNRNESNISELEAKVNNLTTEIEDIRQVINTKLDDLETLVKTEGNRIYKEEMIKRQEENHQCQSLINAVRNSHTFLETVLKYGTDAQKILVCKKSIAQIKSYSHQIREKYEEMGPLHELQVKLDKVVEIHSTGKYKPMYTGIVQLANACILLLDENNKTCSLYDSSYNFVNSCILPATPNDVCLMDHSEVAIAFHNKNSIQFLSIGDGCIKDTGMVTTRYRCGSVAAVSRDEIVVCGPTDDLKCYWSRINRSRSETHHAFDCSNPMITYVTLNNALNRVYVSALFSSEVFCFCITNETQDFIYTSKDLICPAGIEVDREENIYIVGCGSHNIHKLSPDGTNLQIITAGVPNCPTRISLDRSGDYLLVTNSSLHQYTNIYMFALK</sequence>
<accession>A0AAE0SQC0</accession>
<dbReference type="SUPFAM" id="SSF101898">
    <property type="entry name" value="NHL repeat"/>
    <property type="match status" value="1"/>
</dbReference>
<evidence type="ECO:0000313" key="8">
    <source>
        <dbReference type="EMBL" id="KAK3596180.1"/>
    </source>
</evidence>
<dbReference type="PANTHER" id="PTHR25462:SF296">
    <property type="entry name" value="MEIOTIC P26, ISOFORM F"/>
    <property type="match status" value="1"/>
</dbReference>
<evidence type="ECO:0000256" key="5">
    <source>
        <dbReference type="SAM" id="Coils"/>
    </source>
</evidence>
<dbReference type="PROSITE" id="PS50089">
    <property type="entry name" value="ZF_RING_2"/>
    <property type="match status" value="1"/>
</dbReference>
<feature type="domain" description="RING-type" evidence="6">
    <location>
        <begin position="17"/>
        <end position="65"/>
    </location>
</feature>
<dbReference type="PROSITE" id="PS00518">
    <property type="entry name" value="ZF_RING_1"/>
    <property type="match status" value="1"/>
</dbReference>
<name>A0AAE0SQC0_9BIVA</name>
<evidence type="ECO:0000259" key="7">
    <source>
        <dbReference type="PROSITE" id="PS50119"/>
    </source>
</evidence>
<reference evidence="8" key="3">
    <citation type="submission" date="2023-05" db="EMBL/GenBank/DDBJ databases">
        <authorList>
            <person name="Smith C.H."/>
        </authorList>
    </citation>
    <scope>NUCLEOTIDE SEQUENCE</scope>
    <source>
        <strain evidence="8">CHS0354</strain>
        <tissue evidence="8">Mantle</tissue>
    </source>
</reference>
<dbReference type="Proteomes" id="UP001195483">
    <property type="component" value="Unassembled WGS sequence"/>
</dbReference>
<protein>
    <submittedName>
        <fullName evidence="8">Uncharacterized protein</fullName>
    </submittedName>
</protein>
<dbReference type="SMART" id="SM00184">
    <property type="entry name" value="RING"/>
    <property type="match status" value="1"/>
</dbReference>
<proteinExistence type="predicted"/>
<keyword evidence="2 4" id="KW-0863">Zinc-finger</keyword>
<reference evidence="8" key="1">
    <citation type="journal article" date="2021" name="Genome Biol. Evol.">
        <title>A High-Quality Reference Genome for a Parasitic Bivalve with Doubly Uniparental Inheritance (Bivalvia: Unionida).</title>
        <authorList>
            <person name="Smith C.H."/>
        </authorList>
    </citation>
    <scope>NUCLEOTIDE SEQUENCE</scope>
    <source>
        <strain evidence="8">CHS0354</strain>
    </source>
</reference>
<dbReference type="Pfam" id="PF00097">
    <property type="entry name" value="zf-C3HC4"/>
    <property type="match status" value="1"/>
</dbReference>
<dbReference type="InterPro" id="IPR000315">
    <property type="entry name" value="Znf_B-box"/>
</dbReference>
<dbReference type="InterPro" id="IPR018957">
    <property type="entry name" value="Znf_C3HC4_RING-type"/>
</dbReference>
<dbReference type="InterPro" id="IPR047153">
    <property type="entry name" value="TRIM45/56/19-like"/>
</dbReference>
<evidence type="ECO:0000313" key="9">
    <source>
        <dbReference type="Proteomes" id="UP001195483"/>
    </source>
</evidence>
<dbReference type="PROSITE" id="PS50119">
    <property type="entry name" value="ZF_BBOX"/>
    <property type="match status" value="1"/>
</dbReference>
<dbReference type="AlphaFoldDB" id="A0AAE0SQC0"/>
<reference evidence="8" key="2">
    <citation type="journal article" date="2021" name="Genome Biol. Evol.">
        <title>Developing a high-quality reference genome for a parasitic bivalve with doubly uniparental inheritance (Bivalvia: Unionida).</title>
        <authorList>
            <person name="Smith C.H."/>
        </authorList>
    </citation>
    <scope>NUCLEOTIDE SEQUENCE</scope>
    <source>
        <strain evidence="8">CHS0354</strain>
        <tissue evidence="8">Mantle</tissue>
    </source>
</reference>